<keyword evidence="1 9" id="KW-0028">Amino-acid biosynthesis</keyword>
<comment type="catalytic activity">
    <reaction evidence="9">
        <text>5-methylsulfanyl-2,3-dioxopentyl phosphate + H2O = 1,2-dihydroxy-5-(methylsulfanyl)pent-1-en-3-one + phosphate</text>
        <dbReference type="Rhea" id="RHEA:21700"/>
        <dbReference type="ChEBI" id="CHEBI:15377"/>
        <dbReference type="ChEBI" id="CHEBI:43474"/>
        <dbReference type="ChEBI" id="CHEBI:49252"/>
        <dbReference type="ChEBI" id="CHEBI:58828"/>
        <dbReference type="EC" id="3.1.3.77"/>
    </reaction>
</comment>
<evidence type="ECO:0000313" key="12">
    <source>
        <dbReference type="Proteomes" id="UP001632038"/>
    </source>
</evidence>
<dbReference type="Proteomes" id="UP001632038">
    <property type="component" value="Unassembled WGS sequence"/>
</dbReference>
<dbReference type="HAMAP" id="MF_03118">
    <property type="entry name" value="Salvage_MtnBC"/>
    <property type="match status" value="1"/>
</dbReference>
<feature type="binding site" evidence="9">
    <location>
        <position position="174"/>
    </location>
    <ligand>
        <name>Zn(2+)</name>
        <dbReference type="ChEBI" id="CHEBI:29105"/>
    </ligand>
</feature>
<dbReference type="FunFam" id="1.10.720.60:FF:000001">
    <property type="entry name" value="Probable bifunctional methylthioribulose-1-phosphate dehydratase/enolase-phosphatase E1"/>
    <property type="match status" value="1"/>
</dbReference>
<dbReference type="InterPro" id="IPR036412">
    <property type="entry name" value="HAD-like_sf"/>
</dbReference>
<dbReference type="SMART" id="SM01007">
    <property type="entry name" value="Aldolase_II"/>
    <property type="match status" value="1"/>
</dbReference>
<dbReference type="FunFam" id="3.40.50.1000:FF:000088">
    <property type="entry name" value="Probable bifunctional methylthioribulose-1-phosphate dehydratase/enolase-phosphatase E1"/>
    <property type="match status" value="1"/>
</dbReference>
<keyword evidence="12" id="KW-1185">Reference proteome</keyword>
<feature type="binding site" evidence="9">
    <location>
        <position position="523"/>
    </location>
    <ligand>
        <name>Mg(2+)</name>
        <dbReference type="ChEBI" id="CHEBI:18420"/>
    </ligand>
</feature>
<comment type="pathway">
    <text evidence="9">Amino-acid biosynthesis; L-methionine biosynthesis via salvage pathway; L-methionine from S-methyl-5-thio-alpha-D-ribose 1-phosphate: step 3/6.</text>
</comment>
<dbReference type="InterPro" id="IPR027505">
    <property type="entry name" value="MtnB_viridiplantae"/>
</dbReference>
<reference evidence="12" key="1">
    <citation type="journal article" date="2024" name="IScience">
        <title>Strigolactones Initiate the Formation of Haustorium-like Structures in Castilleja.</title>
        <authorList>
            <person name="Buerger M."/>
            <person name="Peterson D."/>
            <person name="Chory J."/>
        </authorList>
    </citation>
    <scope>NUCLEOTIDE SEQUENCE [LARGE SCALE GENOMIC DNA]</scope>
</reference>
<evidence type="ECO:0000256" key="3">
    <source>
        <dbReference type="ARBA" id="ARBA00022801"/>
    </source>
</evidence>
<evidence type="ECO:0000256" key="7">
    <source>
        <dbReference type="ARBA" id="ARBA00023239"/>
    </source>
</evidence>
<dbReference type="AlphaFoldDB" id="A0ABD3EDR2"/>
<dbReference type="InterPro" id="IPR023943">
    <property type="entry name" value="Enolase-ppase_E1"/>
</dbReference>
<dbReference type="SFLD" id="SFLDG01133">
    <property type="entry name" value="C1.5.4:_Enolase-phosphatase_Li"/>
    <property type="match status" value="1"/>
</dbReference>
<evidence type="ECO:0000256" key="8">
    <source>
        <dbReference type="ARBA" id="ARBA00023268"/>
    </source>
</evidence>
<dbReference type="NCBIfam" id="TIGR03328">
    <property type="entry name" value="salvage_mtnB"/>
    <property type="match status" value="1"/>
</dbReference>
<keyword evidence="2 9" id="KW-0479">Metal-binding</keyword>
<dbReference type="InterPro" id="IPR001303">
    <property type="entry name" value="Aldolase_II/adducin_N"/>
</dbReference>
<comment type="pathway">
    <text evidence="9">Amino-acid biosynthesis; L-methionine biosynthesis via salvage pathway; L-methionine from S-methyl-5-thio-alpha-D-ribose 1-phosphate: step 4/6.</text>
</comment>
<comment type="caution">
    <text evidence="11">The sequence shown here is derived from an EMBL/GenBank/DDBJ whole genome shotgun (WGS) entry which is preliminary data.</text>
</comment>
<dbReference type="InterPro" id="IPR006439">
    <property type="entry name" value="HAD-SF_hydro_IA"/>
</dbReference>
<dbReference type="InterPro" id="IPR036409">
    <property type="entry name" value="Aldolase_II/adducin_N_sf"/>
</dbReference>
<accession>A0ABD3EDR2</accession>
<keyword evidence="6 9" id="KW-0486">Methionine biosynthesis</keyword>
<feature type="region of interest" description="Enolase-phosphatase E1" evidence="9">
    <location>
        <begin position="326"/>
        <end position="564"/>
    </location>
</feature>
<keyword evidence="7 9" id="KW-0456">Lyase</keyword>
<feature type="binding site" evidence="9">
    <location>
        <position position="156"/>
    </location>
    <ligand>
        <name>substrate</name>
        <label>1</label>
        <note>for methylthioribulose-1-phosphate dehydratase activity</note>
    </ligand>
</feature>
<protein>
    <recommendedName>
        <fullName evidence="9">Probable bifunctional methylthioribulose-1-phosphate dehydratase/enolase-phosphatase E1</fullName>
    </recommendedName>
    <domain>
        <recommendedName>
            <fullName evidence="9">Methylthioribulose-1-phosphate dehydratase</fullName>
            <shortName evidence="9">MTRu-1-P dehydratase</shortName>
            <ecNumber evidence="9">4.2.1.109</ecNumber>
        </recommendedName>
    </domain>
    <domain>
        <recommendedName>
            <fullName evidence="9">Enolase-phosphatase E1</fullName>
            <ecNumber evidence="9">3.1.3.77</ecNumber>
        </recommendedName>
        <alternativeName>
            <fullName evidence="9">2,3-diketo-5-methylthio-1-phosphopentane phosphatase</fullName>
        </alternativeName>
    </domain>
</protein>
<comment type="cofactor">
    <cofactor evidence="9">
        <name>Zn(2+)</name>
        <dbReference type="ChEBI" id="CHEBI:29105"/>
    </cofactor>
    <text evidence="9">Binds 1 zinc ion per subunit.</text>
</comment>
<feature type="binding site" evidence="9">
    <location>
        <position position="331"/>
    </location>
    <ligand>
        <name>Mg(2+)</name>
        <dbReference type="ChEBI" id="CHEBI:18420"/>
    </ligand>
</feature>
<feature type="binding site" evidence="9">
    <location>
        <position position="249"/>
    </location>
    <ligand>
        <name>Zn(2+)</name>
        <dbReference type="ChEBI" id="CHEBI:29105"/>
    </ligand>
</feature>
<dbReference type="FunFam" id="3.40.225.10:FF:000010">
    <property type="entry name" value="Probable bifunctional methylthioribulose-1-phosphate dehydratase/enolase-phosphatase E1"/>
    <property type="match status" value="1"/>
</dbReference>
<dbReference type="SFLD" id="SFLDF00044">
    <property type="entry name" value="enolase-phosphatase"/>
    <property type="match status" value="1"/>
</dbReference>
<dbReference type="GO" id="GO:0008270">
    <property type="term" value="F:zinc ion binding"/>
    <property type="evidence" value="ECO:0007669"/>
    <property type="project" value="UniProtKB-UniRule"/>
</dbReference>
<feature type="binding site" evidence="9">
    <location>
        <begin position="463"/>
        <end position="464"/>
    </location>
    <ligand>
        <name>substrate</name>
        <label>2</label>
        <note>for enolase-phosphatase activity</note>
    </ligand>
</feature>
<feature type="region of interest" description="Methylthioribulose-1-phosphate dehydratase" evidence="9">
    <location>
        <begin position="1"/>
        <end position="284"/>
    </location>
</feature>
<dbReference type="Gene3D" id="3.40.225.10">
    <property type="entry name" value="Class II aldolase/adducin N-terminal domain"/>
    <property type="match status" value="1"/>
</dbReference>
<evidence type="ECO:0000256" key="9">
    <source>
        <dbReference type="HAMAP-Rule" id="MF_03118"/>
    </source>
</evidence>
<dbReference type="PANTHER" id="PTHR20371">
    <property type="entry name" value="ENOLASE-PHOSPHATASE E1"/>
    <property type="match status" value="1"/>
</dbReference>
<dbReference type="PANTHER" id="PTHR20371:SF1">
    <property type="entry name" value="ENOLASE-PHOSPHATASE E1"/>
    <property type="match status" value="1"/>
</dbReference>
<name>A0ABD3EDR2_9LAMI</name>
<feature type="binding site" evidence="9">
    <location>
        <position position="329"/>
    </location>
    <ligand>
        <name>Mg(2+)</name>
        <dbReference type="ChEBI" id="CHEBI:18420"/>
    </ligand>
</feature>
<feature type="binding site" evidence="9">
    <location>
        <position position="497"/>
    </location>
    <ligand>
        <name>substrate</name>
        <label>2</label>
        <note>for enolase-phosphatase activity</note>
    </ligand>
</feature>
<evidence type="ECO:0000256" key="2">
    <source>
        <dbReference type="ARBA" id="ARBA00022723"/>
    </source>
</evidence>
<keyword evidence="4 9" id="KW-0862">Zinc</keyword>
<dbReference type="SUPFAM" id="SSF56784">
    <property type="entry name" value="HAD-like"/>
    <property type="match status" value="1"/>
</dbReference>
<dbReference type="GO" id="GO:0000287">
    <property type="term" value="F:magnesium ion binding"/>
    <property type="evidence" value="ECO:0007669"/>
    <property type="project" value="UniProtKB-UniRule"/>
</dbReference>
<dbReference type="GO" id="GO:0019509">
    <property type="term" value="P:L-methionine salvage from methylthioadenosine"/>
    <property type="evidence" value="ECO:0007669"/>
    <property type="project" value="UniProtKB-UniRule"/>
</dbReference>
<feature type="domain" description="Class II aldolase/adducin N-terminal" evidence="10">
    <location>
        <begin position="73"/>
        <end position="276"/>
    </location>
</feature>
<proteinExistence type="inferred from homology"/>
<dbReference type="GO" id="GO:0046570">
    <property type="term" value="F:methylthioribulose 1-phosphate dehydratase activity"/>
    <property type="evidence" value="ECO:0007669"/>
    <property type="project" value="UniProtKB-UniRule"/>
</dbReference>
<dbReference type="SFLD" id="SFLDS00003">
    <property type="entry name" value="Haloacid_Dehalogenase"/>
    <property type="match status" value="1"/>
</dbReference>
<keyword evidence="5 9" id="KW-0460">Magnesium</keyword>
<comment type="pathway">
    <text evidence="9">Amino-acid biosynthesis; L-methionine biosynthesis via salvage pathway; L-methionine from S-methyl-5-thio-alpha-D-ribose 1-phosphate: step 2/6.</text>
</comment>
<evidence type="ECO:0000259" key="10">
    <source>
        <dbReference type="SMART" id="SM01007"/>
    </source>
</evidence>
<dbReference type="NCBIfam" id="TIGR01691">
    <property type="entry name" value="enolase-ppase"/>
    <property type="match status" value="1"/>
</dbReference>
<dbReference type="GO" id="GO:0043874">
    <property type="term" value="F:acireductone synthase activity"/>
    <property type="evidence" value="ECO:0007669"/>
    <property type="project" value="UniProtKB-EC"/>
</dbReference>
<feature type="binding site" evidence="9">
    <location>
        <position position="176"/>
    </location>
    <ligand>
        <name>Zn(2+)</name>
        <dbReference type="ChEBI" id="CHEBI:29105"/>
    </ligand>
</feature>
<dbReference type="EC" id="3.1.3.77" evidence="9"/>
<dbReference type="Pfam" id="PF00596">
    <property type="entry name" value="Aldolase_II"/>
    <property type="match status" value="1"/>
</dbReference>
<dbReference type="SFLD" id="SFLDG01129">
    <property type="entry name" value="C1.5:_HAD__Beta-PGM__Phosphata"/>
    <property type="match status" value="1"/>
</dbReference>
<evidence type="ECO:0000256" key="4">
    <source>
        <dbReference type="ARBA" id="ARBA00022833"/>
    </source>
</evidence>
<dbReference type="NCBIfam" id="TIGR01549">
    <property type="entry name" value="HAD-SF-IA-v1"/>
    <property type="match status" value="1"/>
</dbReference>
<organism evidence="11 12">
    <name type="scientific">Castilleja foliolosa</name>
    <dbReference type="NCBI Taxonomy" id="1961234"/>
    <lineage>
        <taxon>Eukaryota</taxon>
        <taxon>Viridiplantae</taxon>
        <taxon>Streptophyta</taxon>
        <taxon>Embryophyta</taxon>
        <taxon>Tracheophyta</taxon>
        <taxon>Spermatophyta</taxon>
        <taxon>Magnoliopsida</taxon>
        <taxon>eudicotyledons</taxon>
        <taxon>Gunneridae</taxon>
        <taxon>Pentapetalae</taxon>
        <taxon>asterids</taxon>
        <taxon>lamiids</taxon>
        <taxon>Lamiales</taxon>
        <taxon>Orobanchaceae</taxon>
        <taxon>Pedicularideae</taxon>
        <taxon>Castillejinae</taxon>
        <taxon>Castilleja</taxon>
    </lineage>
</organism>
<comment type="similarity">
    <text evidence="9">In the C-terminal section; belongs to the HAD-like hydrolase superfamily. MasA/MtnC family.</text>
</comment>
<dbReference type="Pfam" id="PF00702">
    <property type="entry name" value="Hydrolase"/>
    <property type="match status" value="1"/>
</dbReference>
<dbReference type="HAMAP" id="MF_03116">
    <property type="entry name" value="Salvage_MtnB_euk"/>
    <property type="match status" value="1"/>
</dbReference>
<dbReference type="SUPFAM" id="SSF53639">
    <property type="entry name" value="AraD/HMP-PK domain-like"/>
    <property type="match status" value="1"/>
</dbReference>
<dbReference type="InterPro" id="IPR023214">
    <property type="entry name" value="HAD_sf"/>
</dbReference>
<dbReference type="InterPro" id="IPR027514">
    <property type="entry name" value="Salvage_MtnB_euk"/>
</dbReference>
<keyword evidence="8 9" id="KW-0511">Multifunctional enzyme</keyword>
<dbReference type="Gene3D" id="3.40.50.1000">
    <property type="entry name" value="HAD superfamily/HAD-like"/>
    <property type="match status" value="1"/>
</dbReference>
<dbReference type="Gene3D" id="1.10.720.60">
    <property type="match status" value="1"/>
</dbReference>
<evidence type="ECO:0000256" key="5">
    <source>
        <dbReference type="ARBA" id="ARBA00022842"/>
    </source>
</evidence>
<gene>
    <name evidence="11" type="ORF">CASFOL_002249</name>
</gene>
<evidence type="ECO:0000256" key="1">
    <source>
        <dbReference type="ARBA" id="ARBA00022605"/>
    </source>
</evidence>
<dbReference type="CDD" id="cd01629">
    <property type="entry name" value="HAD_EP"/>
    <property type="match status" value="1"/>
</dbReference>
<dbReference type="EC" id="4.2.1.109" evidence="9"/>
<dbReference type="EMBL" id="JAVIJP010000005">
    <property type="protein sequence ID" value="KAL3652568.1"/>
    <property type="molecule type" value="Genomic_DNA"/>
</dbReference>
<keyword evidence="3 9" id="KW-0378">Hydrolase</keyword>
<sequence length="564" mass="62288">MNSPVRSTGYSTSLLYKNKIKIQIQFPHTYIQTPIHRMAAASAVPLAAINGALKMNTTSLAYLEGTKVRETKALISELCRQFYHLGWVSGTGGSITIKVHDDSIPKPQQLIVMSPSGVQKERMMDEDMYVLSPSGSLLFEPLAKPWPNKPPKCSDCGPLFLKAYEMCNAGAVIHSHGMESCLATMINPSSKEFRITHMEMIKGIQGHGYYDELVVPIIENTAHERELTQSLAEAIKAYPKCTAVLVRNHGVYIWGDSWISAKTQAECYHYLFEAAIKLHQLGLDCSTPSHGLIKTINGVSSSHRNARVSARAGTLNNGIEPPNRCIVLDIEGTTTPISFVTDVLFPYARDSVGKHLELTYDTSETQEDISLIRAQVQEDLENNVVGAVPIPSNGVRKDIIAAVVANVEAMIKADRKITSLKQLQGHIWRTGFQSKEIESVVFDDVPEALEKWHDLGIKVYIYSSGSRLAQRLLFGNTNYGDLRKHLCGYFDTTVGNKREPKSYIEITESLGVDHPSEILFVTDVYQEATAAKAAGLDVIISIRPGNGPLPENHGFKTVESFSEI</sequence>
<feature type="active site" description="Proton donor/acceptor; for methylthioribulose-1-phosphate dehydratase activity" evidence="9">
    <location>
        <position position="199"/>
    </location>
</feature>
<evidence type="ECO:0000313" key="11">
    <source>
        <dbReference type="EMBL" id="KAL3652568.1"/>
    </source>
</evidence>
<comment type="similarity">
    <text evidence="9">In the N-terminal section; belongs to the aldolase class II family. MtnB subfamily.</text>
</comment>
<evidence type="ECO:0000256" key="6">
    <source>
        <dbReference type="ARBA" id="ARBA00023167"/>
    </source>
</evidence>
<dbReference type="InterPro" id="IPR017714">
    <property type="entry name" value="MethylthioRu-1-P_deHdtase_MtnB"/>
</dbReference>
<comment type="cofactor">
    <cofactor evidence="9">
        <name>Mg(2+)</name>
        <dbReference type="ChEBI" id="CHEBI:18420"/>
    </cofactor>
    <text evidence="9">Binds 1 Mg(2+) ion per subunit.</text>
</comment>
<comment type="catalytic activity">
    <reaction evidence="9">
        <text>5-(methylsulfanyl)-D-ribulose 1-phosphate = 5-methylsulfanyl-2,3-dioxopentyl phosphate + H2O</text>
        <dbReference type="Rhea" id="RHEA:15549"/>
        <dbReference type="ChEBI" id="CHEBI:15377"/>
        <dbReference type="ChEBI" id="CHEBI:58548"/>
        <dbReference type="ChEBI" id="CHEBI:58828"/>
        <dbReference type="EC" id="4.2.1.109"/>
    </reaction>
</comment>